<reference evidence="2 3" key="1">
    <citation type="submission" date="2020-04" db="EMBL/GenBank/DDBJ databases">
        <authorList>
            <person name="De Canck E."/>
        </authorList>
    </citation>
    <scope>NUCLEOTIDE SEQUENCE [LARGE SCALE GENOMIC DNA]</scope>
    <source>
        <strain evidence="2 3">LMG 3441</strain>
    </source>
</reference>
<keyword evidence="3" id="KW-1185">Reference proteome</keyword>
<proteinExistence type="predicted"/>
<dbReference type="Proteomes" id="UP000494269">
    <property type="component" value="Unassembled WGS sequence"/>
</dbReference>
<gene>
    <name evidence="2" type="ORF">LMG3441_00147</name>
</gene>
<feature type="region of interest" description="Disordered" evidence="1">
    <location>
        <begin position="1"/>
        <end position="43"/>
    </location>
</feature>
<protein>
    <submittedName>
        <fullName evidence="2">Uncharacterized protein</fullName>
    </submittedName>
</protein>
<feature type="compositionally biased region" description="Basic and acidic residues" evidence="1">
    <location>
        <begin position="1"/>
        <end position="25"/>
    </location>
</feature>
<feature type="compositionally biased region" description="Polar residues" evidence="1">
    <location>
        <begin position="32"/>
        <end position="43"/>
    </location>
</feature>
<evidence type="ECO:0000313" key="3">
    <source>
        <dbReference type="Proteomes" id="UP000494269"/>
    </source>
</evidence>
<name>A0A6S6YYM0_9BURK</name>
<sequence length="43" mass="4834">MIESDGGKAYRHRLTETDGARRKDQAACASRAISSRLRSMPQR</sequence>
<evidence type="ECO:0000313" key="2">
    <source>
        <dbReference type="EMBL" id="CAB3652990.1"/>
    </source>
</evidence>
<dbReference type="AlphaFoldDB" id="A0A6S6YYM0"/>
<accession>A0A6S6YYM0</accession>
<organism evidence="2 3">
    <name type="scientific">Achromobacter kerstersii</name>
    <dbReference type="NCBI Taxonomy" id="1353890"/>
    <lineage>
        <taxon>Bacteria</taxon>
        <taxon>Pseudomonadati</taxon>
        <taxon>Pseudomonadota</taxon>
        <taxon>Betaproteobacteria</taxon>
        <taxon>Burkholderiales</taxon>
        <taxon>Alcaligenaceae</taxon>
        <taxon>Achromobacter</taxon>
    </lineage>
</organism>
<dbReference type="EMBL" id="CADIJQ010000001">
    <property type="protein sequence ID" value="CAB3652990.1"/>
    <property type="molecule type" value="Genomic_DNA"/>
</dbReference>
<evidence type="ECO:0000256" key="1">
    <source>
        <dbReference type="SAM" id="MobiDB-lite"/>
    </source>
</evidence>